<dbReference type="EMBL" id="LFTY01000002">
    <property type="protein sequence ID" value="KMW59672.1"/>
    <property type="molecule type" value="Genomic_DNA"/>
</dbReference>
<accession>A0A0J9EA66</accession>
<dbReference type="InterPro" id="IPR002559">
    <property type="entry name" value="Transposase_11"/>
</dbReference>
<keyword evidence="3" id="KW-1185">Reference proteome</keyword>
<evidence type="ECO:0000313" key="2">
    <source>
        <dbReference type="EMBL" id="KMW59672.1"/>
    </source>
</evidence>
<dbReference type="PANTHER" id="PTHR33408:SF2">
    <property type="entry name" value="TRANSPOSASE DDE DOMAIN-CONTAINING PROTEIN"/>
    <property type="match status" value="1"/>
</dbReference>
<feature type="domain" description="Transposase IS4-like" evidence="1">
    <location>
        <begin position="32"/>
        <end position="270"/>
    </location>
</feature>
<sequence length="281" mass="32338">MGDGGIPGYARRCRFWCRDVGRAKYGSPVDPAARWSAADRGKAHFIYSTNYLVDLDNAVIVDVEPTAPIRQAENKAARDMIERTRDRFGLYPERLVGDTGYGSAEILGWLVYVQGIEPYIPVFDKSRRKDDTFSWSDFTYDVEEDAYRCPADHWLRQYRRPFTVPRDAVDEDGMRRYRASKEHCTTCPLKPRCTPREPTRKIMRSVNEGARDMARDIAKTDAYVDAMRARKKVEMLFAHLKRILKLDRLRLRGPNGARDEFLLAATAQNLRKLAKLVPNPS</sequence>
<name>A0A0J9EA66_9RHOB</name>
<organism evidence="2 3">
    <name type="scientific">Candidatus Rhodobacter oscarellae</name>
    <dbReference type="NCBI Taxonomy" id="1675527"/>
    <lineage>
        <taxon>Bacteria</taxon>
        <taxon>Pseudomonadati</taxon>
        <taxon>Pseudomonadota</taxon>
        <taxon>Alphaproteobacteria</taxon>
        <taxon>Rhodobacterales</taxon>
        <taxon>Rhodobacter group</taxon>
        <taxon>Rhodobacter</taxon>
    </lineage>
</organism>
<dbReference type="GO" id="GO:0004803">
    <property type="term" value="F:transposase activity"/>
    <property type="evidence" value="ECO:0007669"/>
    <property type="project" value="InterPro"/>
</dbReference>
<dbReference type="Proteomes" id="UP000037178">
    <property type="component" value="Unassembled WGS sequence"/>
</dbReference>
<dbReference type="GO" id="GO:0003677">
    <property type="term" value="F:DNA binding"/>
    <property type="evidence" value="ECO:0007669"/>
    <property type="project" value="InterPro"/>
</dbReference>
<reference evidence="2 3" key="1">
    <citation type="submission" date="2015-06" db="EMBL/GenBank/DDBJ databases">
        <title>Draft genome sequence of an Alphaproteobacteria species associated to the Mediterranean sponge Oscarella lobularis.</title>
        <authorList>
            <person name="Jourda C."/>
            <person name="Santini S."/>
            <person name="Claverie J.-M."/>
        </authorList>
    </citation>
    <scope>NUCLEOTIDE SEQUENCE [LARGE SCALE GENOMIC DNA]</scope>
    <source>
        <strain evidence="2">IGS</strain>
    </source>
</reference>
<protein>
    <submittedName>
        <fullName evidence="2">Mobile element protein</fullName>
    </submittedName>
</protein>
<dbReference type="Pfam" id="PF01609">
    <property type="entry name" value="DDE_Tnp_1"/>
    <property type="match status" value="1"/>
</dbReference>
<comment type="caution">
    <text evidence="2">The sequence shown here is derived from an EMBL/GenBank/DDBJ whole genome shotgun (WGS) entry which is preliminary data.</text>
</comment>
<dbReference type="STRING" id="1675527.AIOL_004654"/>
<dbReference type="PANTHER" id="PTHR33408">
    <property type="entry name" value="TRANSPOSASE"/>
    <property type="match status" value="1"/>
</dbReference>
<dbReference type="AlphaFoldDB" id="A0A0J9EA66"/>
<evidence type="ECO:0000313" key="3">
    <source>
        <dbReference type="Proteomes" id="UP000037178"/>
    </source>
</evidence>
<dbReference type="PATRIC" id="fig|1675527.3.peg.4879"/>
<evidence type="ECO:0000259" key="1">
    <source>
        <dbReference type="Pfam" id="PF01609"/>
    </source>
</evidence>
<gene>
    <name evidence="2" type="ORF">AIOL_004654</name>
</gene>
<dbReference type="GO" id="GO:0006313">
    <property type="term" value="P:DNA transposition"/>
    <property type="evidence" value="ECO:0007669"/>
    <property type="project" value="InterPro"/>
</dbReference>
<proteinExistence type="predicted"/>